<keyword evidence="1" id="KW-0175">Coiled coil</keyword>
<evidence type="ECO:0000313" key="4">
    <source>
        <dbReference type="Proteomes" id="UP000236333"/>
    </source>
</evidence>
<dbReference type="OrthoDB" id="21124at2759"/>
<feature type="coiled-coil region" evidence="1">
    <location>
        <begin position="1"/>
        <end position="28"/>
    </location>
</feature>
<accession>A0A2J7ZQZ4</accession>
<proteinExistence type="predicted"/>
<comment type="caution">
    <text evidence="3">The sequence shown here is derived from an EMBL/GenBank/DDBJ whole genome shotgun (WGS) entry which is preliminary data.</text>
</comment>
<dbReference type="Proteomes" id="UP000236333">
    <property type="component" value="Unassembled WGS sequence"/>
</dbReference>
<dbReference type="EMBL" id="PGGS01000610">
    <property type="protein sequence ID" value="PNH02687.1"/>
    <property type="molecule type" value="Genomic_DNA"/>
</dbReference>
<reference evidence="3 4" key="1">
    <citation type="journal article" date="2017" name="Mol. Biol. Evol.">
        <title>The 4-celled Tetrabaena socialis nuclear genome reveals the essential components for genetic control of cell number at the origin of multicellularity in the volvocine lineage.</title>
        <authorList>
            <person name="Featherston J."/>
            <person name="Arakaki Y."/>
            <person name="Hanschen E.R."/>
            <person name="Ferris P.J."/>
            <person name="Michod R.E."/>
            <person name="Olson B.J.S.C."/>
            <person name="Nozaki H."/>
            <person name="Durand P.M."/>
        </authorList>
    </citation>
    <scope>NUCLEOTIDE SEQUENCE [LARGE SCALE GENOMIC DNA]</scope>
    <source>
        <strain evidence="3 4">NIES-571</strain>
    </source>
</reference>
<feature type="compositionally biased region" description="Basic and acidic residues" evidence="2">
    <location>
        <begin position="92"/>
        <end position="101"/>
    </location>
</feature>
<keyword evidence="4" id="KW-1185">Reference proteome</keyword>
<feature type="non-terminal residue" evidence="3">
    <location>
        <position position="1"/>
    </location>
</feature>
<protein>
    <submittedName>
        <fullName evidence="3">Uncharacterized protein</fullName>
    </submittedName>
</protein>
<evidence type="ECO:0000256" key="1">
    <source>
        <dbReference type="SAM" id="Coils"/>
    </source>
</evidence>
<sequence length="118" mass="13019">AKKQVHQLQLLEARRMELERRKGEVVDEAAAAAQRSKAVRIHALIPRASKLDYVNNPGSAKDFNESEMSAAAAAATGPKSKQVDALTKRLREQQKKLKDSSARAMKPSVEGRNIVLMK</sequence>
<dbReference type="AlphaFoldDB" id="A0A2J7ZQZ4"/>
<evidence type="ECO:0000256" key="2">
    <source>
        <dbReference type="SAM" id="MobiDB-lite"/>
    </source>
</evidence>
<name>A0A2J7ZQZ4_9CHLO</name>
<feature type="region of interest" description="Disordered" evidence="2">
    <location>
        <begin position="92"/>
        <end position="118"/>
    </location>
</feature>
<organism evidence="3 4">
    <name type="scientific">Tetrabaena socialis</name>
    <dbReference type="NCBI Taxonomy" id="47790"/>
    <lineage>
        <taxon>Eukaryota</taxon>
        <taxon>Viridiplantae</taxon>
        <taxon>Chlorophyta</taxon>
        <taxon>core chlorophytes</taxon>
        <taxon>Chlorophyceae</taxon>
        <taxon>CS clade</taxon>
        <taxon>Chlamydomonadales</taxon>
        <taxon>Tetrabaenaceae</taxon>
        <taxon>Tetrabaena</taxon>
    </lineage>
</organism>
<evidence type="ECO:0000313" key="3">
    <source>
        <dbReference type="EMBL" id="PNH02687.1"/>
    </source>
</evidence>
<gene>
    <name evidence="3" type="ORF">TSOC_011317</name>
</gene>